<dbReference type="InterPro" id="IPR001633">
    <property type="entry name" value="EAL_dom"/>
</dbReference>
<feature type="transmembrane region" description="Helical" evidence="1">
    <location>
        <begin position="45"/>
        <end position="66"/>
    </location>
</feature>
<dbReference type="PANTHER" id="PTHR44757:SF2">
    <property type="entry name" value="BIOFILM ARCHITECTURE MAINTENANCE PROTEIN MBAA"/>
    <property type="match status" value="1"/>
</dbReference>
<keyword evidence="1" id="KW-0472">Membrane</keyword>
<feature type="transmembrane region" description="Helical" evidence="1">
    <location>
        <begin position="180"/>
        <end position="202"/>
    </location>
</feature>
<evidence type="ECO:0000313" key="4">
    <source>
        <dbReference type="EMBL" id="MCO1653583.1"/>
    </source>
</evidence>
<dbReference type="InterPro" id="IPR035919">
    <property type="entry name" value="EAL_sf"/>
</dbReference>
<feature type="transmembrane region" description="Helical" evidence="1">
    <location>
        <begin position="214"/>
        <end position="236"/>
    </location>
</feature>
<dbReference type="CDD" id="cd01948">
    <property type="entry name" value="EAL"/>
    <property type="match status" value="1"/>
</dbReference>
<dbReference type="SUPFAM" id="SSF55073">
    <property type="entry name" value="Nucleotide cyclase"/>
    <property type="match status" value="1"/>
</dbReference>
<accession>A0ABT0ZSA4</accession>
<dbReference type="Proteomes" id="UP001165283">
    <property type="component" value="Unassembled WGS sequence"/>
</dbReference>
<evidence type="ECO:0000313" key="5">
    <source>
        <dbReference type="Proteomes" id="UP001165283"/>
    </source>
</evidence>
<dbReference type="RefSeq" id="WP_252435170.1">
    <property type="nucleotide sequence ID" value="NZ_JAGSOV010000003.1"/>
</dbReference>
<organism evidence="4 5">
    <name type="scientific">Pseudonocardia humida</name>
    <dbReference type="NCBI Taxonomy" id="2800819"/>
    <lineage>
        <taxon>Bacteria</taxon>
        <taxon>Bacillati</taxon>
        <taxon>Actinomycetota</taxon>
        <taxon>Actinomycetes</taxon>
        <taxon>Pseudonocardiales</taxon>
        <taxon>Pseudonocardiaceae</taxon>
        <taxon>Pseudonocardia</taxon>
    </lineage>
</organism>
<feature type="transmembrane region" description="Helical" evidence="1">
    <location>
        <begin position="149"/>
        <end position="168"/>
    </location>
</feature>
<dbReference type="SUPFAM" id="SSF141868">
    <property type="entry name" value="EAL domain-like"/>
    <property type="match status" value="1"/>
</dbReference>
<dbReference type="PANTHER" id="PTHR44757">
    <property type="entry name" value="DIGUANYLATE CYCLASE DGCP"/>
    <property type="match status" value="1"/>
</dbReference>
<feature type="transmembrane region" description="Helical" evidence="1">
    <location>
        <begin position="78"/>
        <end position="100"/>
    </location>
</feature>
<dbReference type="InterPro" id="IPR029787">
    <property type="entry name" value="Nucleotide_cyclase"/>
</dbReference>
<dbReference type="PROSITE" id="PS50887">
    <property type="entry name" value="GGDEF"/>
    <property type="match status" value="1"/>
</dbReference>
<dbReference type="SMART" id="SM00267">
    <property type="entry name" value="GGDEF"/>
    <property type="match status" value="1"/>
</dbReference>
<dbReference type="Pfam" id="PF00990">
    <property type="entry name" value="GGDEF"/>
    <property type="match status" value="1"/>
</dbReference>
<keyword evidence="1" id="KW-0812">Transmembrane</keyword>
<dbReference type="SMART" id="SM00052">
    <property type="entry name" value="EAL"/>
    <property type="match status" value="1"/>
</dbReference>
<name>A0ABT0ZSA4_9PSEU</name>
<evidence type="ECO:0000259" key="3">
    <source>
        <dbReference type="PROSITE" id="PS50887"/>
    </source>
</evidence>
<dbReference type="PROSITE" id="PS50883">
    <property type="entry name" value="EAL"/>
    <property type="match status" value="1"/>
</dbReference>
<dbReference type="Gene3D" id="3.20.20.450">
    <property type="entry name" value="EAL domain"/>
    <property type="match status" value="1"/>
</dbReference>
<evidence type="ECO:0000256" key="1">
    <source>
        <dbReference type="SAM" id="Phobius"/>
    </source>
</evidence>
<feature type="transmembrane region" description="Helical" evidence="1">
    <location>
        <begin position="248"/>
        <end position="270"/>
    </location>
</feature>
<dbReference type="InterPro" id="IPR000160">
    <property type="entry name" value="GGDEF_dom"/>
</dbReference>
<evidence type="ECO:0000259" key="2">
    <source>
        <dbReference type="PROSITE" id="PS50883"/>
    </source>
</evidence>
<keyword evidence="5" id="KW-1185">Reference proteome</keyword>
<sequence>MPAGGHYRPATTAGWSRRTVAAVALRRATAFVLLAGLTTASSGPLAMWAAELGTVAFAACSGLGCLRASRRASGGARAGWSTLAVASWSWGAAHLGAAATTGVLTGAPPAAGGGPTPADVVGLAFPVVALVAVCLLAPRSQDRTLSRRVVDALTVGCALALVTWTVVVDSAVGGLVAGSPVAVALWLARPVGDAVLLTVVVLTVAQDRRLPWRWALLGAAVLAMAASDVAVALLRGSGHHGALTMAGWGWWAAFCLLTTAGATVGMAGVVEPAGPAAAPDAEEPRPRRPGLLPYLPLLAVAGAAAVQYATRGRGLDAVGTALTALLVALVLLRQYCVLRVNHRHARAIAQREAELHRLAFHDALTGLANRTLFLDRLGHALELATREPRRVAVVFVDLDGFKAVNDTLGHAAGDELLVAVARRMRGAIRATDTLARLGGDEFAVLTEQGSDPAVVARTLLASLRRPFVLGGRELAVSASIGVAMADPGAGADQAPALIHRADVAMYAVKTSGKDGVQIHSPTVHDQPRRAEPPAQRALTAAIELGAVRTVFRPVVSTLDGRIVALEAVPRWSEAVGAVPVGPLLHPSPPLTAVLLEQSCHQLARWSDQLGHHRLRIVVTVGVGELADTTLPTRVDRVLARYRLAPGQLTLEIDDGALPERSAAALDSLHRLRHLGVRLGLGGLGSGYATLAWLSGAPLDTVRIDSDLVADVDHDGGRCRLLRGVLALTHHLGLRSVADGVERTGQLLELRRLGCDFVQGHLVAGPATAAELTPVVLAQQSLLPRGLIEQTVLPVPPRPRPAVVRGRTLSAW</sequence>
<dbReference type="Pfam" id="PF00563">
    <property type="entry name" value="EAL"/>
    <property type="match status" value="1"/>
</dbReference>
<keyword evidence="1" id="KW-1133">Transmembrane helix</keyword>
<proteinExistence type="predicted"/>
<dbReference type="CDD" id="cd01949">
    <property type="entry name" value="GGDEF"/>
    <property type="match status" value="1"/>
</dbReference>
<protein>
    <submittedName>
        <fullName evidence="4">EAL domain-containing protein</fullName>
    </submittedName>
</protein>
<feature type="domain" description="GGDEF" evidence="3">
    <location>
        <begin position="389"/>
        <end position="521"/>
    </location>
</feature>
<feature type="transmembrane region" description="Helical" evidence="1">
    <location>
        <begin position="291"/>
        <end position="309"/>
    </location>
</feature>
<dbReference type="InterPro" id="IPR052155">
    <property type="entry name" value="Biofilm_reg_signaling"/>
</dbReference>
<reference evidence="4" key="1">
    <citation type="submission" date="2021-04" db="EMBL/GenBank/DDBJ databases">
        <title>Pseudonocardia sp. nov., isolated from sandy soil of mangrove forest.</title>
        <authorList>
            <person name="Zan Z."/>
            <person name="Huang R."/>
            <person name="Liu W."/>
        </authorList>
    </citation>
    <scope>NUCLEOTIDE SEQUENCE</scope>
    <source>
        <strain evidence="4">S2-4</strain>
    </source>
</reference>
<feature type="domain" description="EAL" evidence="2">
    <location>
        <begin position="531"/>
        <end position="779"/>
    </location>
</feature>
<comment type="caution">
    <text evidence="4">The sequence shown here is derived from an EMBL/GenBank/DDBJ whole genome shotgun (WGS) entry which is preliminary data.</text>
</comment>
<gene>
    <name evidence="4" type="ORF">KDL28_00795</name>
</gene>
<dbReference type="NCBIfam" id="TIGR00254">
    <property type="entry name" value="GGDEF"/>
    <property type="match status" value="1"/>
</dbReference>
<dbReference type="EMBL" id="JAGSOV010000003">
    <property type="protein sequence ID" value="MCO1653583.1"/>
    <property type="molecule type" value="Genomic_DNA"/>
</dbReference>
<dbReference type="InterPro" id="IPR043128">
    <property type="entry name" value="Rev_trsase/Diguanyl_cyclase"/>
</dbReference>
<feature type="transmembrane region" description="Helical" evidence="1">
    <location>
        <begin position="120"/>
        <end position="137"/>
    </location>
</feature>
<dbReference type="Gene3D" id="3.30.70.270">
    <property type="match status" value="1"/>
</dbReference>